<dbReference type="InterPro" id="IPR029068">
    <property type="entry name" value="Glyas_Bleomycin-R_OHBP_Dase"/>
</dbReference>
<dbReference type="SUPFAM" id="SSF54593">
    <property type="entry name" value="Glyoxalase/Bleomycin resistance protein/Dihydroxybiphenyl dioxygenase"/>
    <property type="match status" value="1"/>
</dbReference>
<accession>A0A9J7B1G0</accession>
<dbReference type="RefSeq" id="WP_257771037.1">
    <property type="nucleotide sequence ID" value="NZ_CP102480.1"/>
</dbReference>
<dbReference type="PANTHER" id="PTHR40265:SF1">
    <property type="entry name" value="GLYOXALASE-LIKE DOMAIN-CONTAINING PROTEIN"/>
    <property type="match status" value="1"/>
</dbReference>
<dbReference type="PANTHER" id="PTHR40265">
    <property type="entry name" value="BLL2707 PROTEIN"/>
    <property type="match status" value="1"/>
</dbReference>
<dbReference type="Proteomes" id="UP001060336">
    <property type="component" value="Chromosome"/>
</dbReference>
<keyword evidence="3" id="KW-1185">Reference proteome</keyword>
<dbReference type="Pfam" id="PF13468">
    <property type="entry name" value="Glyoxalase_3"/>
    <property type="match status" value="1"/>
</dbReference>
<evidence type="ECO:0000259" key="1">
    <source>
        <dbReference type="Pfam" id="PF13468"/>
    </source>
</evidence>
<evidence type="ECO:0000313" key="3">
    <source>
        <dbReference type="Proteomes" id="UP001060336"/>
    </source>
</evidence>
<dbReference type="KEGG" id="naci:NUH88_07335"/>
<dbReference type="AlphaFoldDB" id="A0A9J7B1G0"/>
<evidence type="ECO:0000313" key="2">
    <source>
        <dbReference type="EMBL" id="UUX51501.1"/>
    </source>
</evidence>
<feature type="domain" description="Glyoxalase-like" evidence="1">
    <location>
        <begin position="6"/>
        <end position="196"/>
    </location>
</feature>
<sequence length="277" mass="30807">MSGRPIDHVVHLVSDLDKAGTAFERLGFRLTPTAYHEDRMGTRNRLAQFRGRNFIELLEVDRPDLLQPHDFAAAPPFFGFGAHNKEMRRFGEGMTMLVFAGDDGRADIERFSAAGLQTYAPFDFERKSKLPDGTEVTVAFTLAFVTSPDMPRVAFFVCENRAQEYFWKPDFQEHDNGAESISAVYFSSRTPERDAEFIGRMFGGEVRSLNGGFAVACGPRQETRILQPDAIAAHDRTFRMPEDGSTVMAGLELHAGETQANVPSSSAHGAFITWTTA</sequence>
<protein>
    <submittedName>
        <fullName evidence="2">VOC family protein</fullName>
    </submittedName>
</protein>
<reference evidence="2" key="1">
    <citation type="submission" date="2022-08" db="EMBL/GenBank/DDBJ databases">
        <title>Nisaea acidiphila sp. nov., isolated from a marine algal debris and emended description of the genus Nisaea Urios et al. 2008.</title>
        <authorList>
            <person name="Kwon K."/>
        </authorList>
    </citation>
    <scope>NUCLEOTIDE SEQUENCE</scope>
    <source>
        <strain evidence="2">MEBiC11861</strain>
    </source>
</reference>
<name>A0A9J7B1G0_9PROT</name>
<dbReference type="InterPro" id="IPR025870">
    <property type="entry name" value="Glyoxalase-like_dom"/>
</dbReference>
<proteinExistence type="predicted"/>
<dbReference type="Gene3D" id="3.10.180.10">
    <property type="entry name" value="2,3-Dihydroxybiphenyl 1,2-Dioxygenase, domain 1"/>
    <property type="match status" value="1"/>
</dbReference>
<organism evidence="2 3">
    <name type="scientific">Nisaea acidiphila</name>
    <dbReference type="NCBI Taxonomy" id="1862145"/>
    <lineage>
        <taxon>Bacteria</taxon>
        <taxon>Pseudomonadati</taxon>
        <taxon>Pseudomonadota</taxon>
        <taxon>Alphaproteobacteria</taxon>
        <taxon>Rhodospirillales</taxon>
        <taxon>Thalassobaculaceae</taxon>
        <taxon>Nisaea</taxon>
    </lineage>
</organism>
<gene>
    <name evidence="2" type="ORF">NUH88_07335</name>
</gene>
<dbReference type="EMBL" id="CP102480">
    <property type="protein sequence ID" value="UUX51501.1"/>
    <property type="molecule type" value="Genomic_DNA"/>
</dbReference>